<dbReference type="SUPFAM" id="SSF48452">
    <property type="entry name" value="TPR-like"/>
    <property type="match status" value="1"/>
</dbReference>
<dbReference type="PANTHER" id="PTHR46512">
    <property type="entry name" value="PEPTIDYLPROLYL ISOMERASE"/>
    <property type="match status" value="1"/>
</dbReference>
<dbReference type="Pfam" id="PF00515">
    <property type="entry name" value="TPR_1"/>
    <property type="match status" value="1"/>
</dbReference>
<evidence type="ECO:0000313" key="3">
    <source>
        <dbReference type="EMBL" id="VVD01465.1"/>
    </source>
</evidence>
<feature type="domain" description="BDBT FKBP like N-terminal" evidence="2">
    <location>
        <begin position="12"/>
        <end position="119"/>
    </location>
</feature>
<dbReference type="SMART" id="SM00028">
    <property type="entry name" value="TPR"/>
    <property type="match status" value="2"/>
</dbReference>
<dbReference type="InterPro" id="IPR040478">
    <property type="entry name" value="FKBP_N_2"/>
</dbReference>
<sequence length="289" mass="33335">MFKESVVSLRPDREIRKTIELPGDYNLVPYEDSRCKISLTDVVCVDNNGQCEIENESIIFNSSFNGNVVIGDVDSFIDKDFELILQQMCCGEICTAVIIYRNKNNELVKQISCKIHLKDVMEEQLIGDWGWCRLYETAEHHKDKGVQLVKDKRVVDAFRRFSKALKMIVAIEPIDPETIEEEKVKEIINLRVKVYNNLAYCQLHFNEYEAALDLCNRAIKYDPDSVKALYRRCISYAGLGMFEEAWADIKHALSVDPSDKALQAKAKELSPTIEKINKNYENICKKMFN</sequence>
<dbReference type="InterPro" id="IPR019734">
    <property type="entry name" value="TPR_rpt"/>
</dbReference>
<dbReference type="AlphaFoldDB" id="A0A5E4QU09"/>
<evidence type="ECO:0000313" key="4">
    <source>
        <dbReference type="Proteomes" id="UP000324832"/>
    </source>
</evidence>
<dbReference type="OrthoDB" id="433738at2759"/>
<keyword evidence="1" id="KW-0802">TPR repeat</keyword>
<reference evidence="3 4" key="1">
    <citation type="submission" date="2017-07" db="EMBL/GenBank/DDBJ databases">
        <authorList>
            <person name="Talla V."/>
            <person name="Backstrom N."/>
        </authorList>
    </citation>
    <scope>NUCLEOTIDE SEQUENCE [LARGE SCALE GENOMIC DNA]</scope>
</reference>
<feature type="repeat" description="TPR" evidence="1">
    <location>
        <begin position="192"/>
        <end position="225"/>
    </location>
</feature>
<dbReference type="PROSITE" id="PS50005">
    <property type="entry name" value="TPR"/>
    <property type="match status" value="1"/>
</dbReference>
<dbReference type="Proteomes" id="UP000324832">
    <property type="component" value="Unassembled WGS sequence"/>
</dbReference>
<dbReference type="Gene3D" id="1.25.40.10">
    <property type="entry name" value="Tetratricopeptide repeat domain"/>
    <property type="match status" value="1"/>
</dbReference>
<evidence type="ECO:0000256" key="1">
    <source>
        <dbReference type="PROSITE-ProRule" id="PRU00339"/>
    </source>
</evidence>
<protein>
    <recommendedName>
        <fullName evidence="2">BDBT FKBP like N-terminal domain-containing protein</fullName>
    </recommendedName>
</protein>
<dbReference type="PANTHER" id="PTHR46512:SF10">
    <property type="entry name" value="FK506-BINDING PROTEIN-LIKE"/>
    <property type="match status" value="1"/>
</dbReference>
<organism evidence="3 4">
    <name type="scientific">Leptidea sinapis</name>
    <dbReference type="NCBI Taxonomy" id="189913"/>
    <lineage>
        <taxon>Eukaryota</taxon>
        <taxon>Metazoa</taxon>
        <taxon>Ecdysozoa</taxon>
        <taxon>Arthropoda</taxon>
        <taxon>Hexapoda</taxon>
        <taxon>Insecta</taxon>
        <taxon>Pterygota</taxon>
        <taxon>Neoptera</taxon>
        <taxon>Endopterygota</taxon>
        <taxon>Lepidoptera</taxon>
        <taxon>Glossata</taxon>
        <taxon>Ditrysia</taxon>
        <taxon>Papilionoidea</taxon>
        <taxon>Pieridae</taxon>
        <taxon>Dismorphiinae</taxon>
        <taxon>Leptidea</taxon>
    </lineage>
</organism>
<proteinExistence type="predicted"/>
<dbReference type="InterPro" id="IPR011990">
    <property type="entry name" value="TPR-like_helical_dom_sf"/>
</dbReference>
<gene>
    <name evidence="3" type="ORF">LSINAPIS_LOCUS11884</name>
</gene>
<keyword evidence="4" id="KW-1185">Reference proteome</keyword>
<dbReference type="Pfam" id="PF18023">
    <property type="entry name" value="FKBP_N_2"/>
    <property type="match status" value="1"/>
</dbReference>
<evidence type="ECO:0000259" key="2">
    <source>
        <dbReference type="Pfam" id="PF18023"/>
    </source>
</evidence>
<dbReference type="InterPro" id="IPR050754">
    <property type="entry name" value="FKBP4/5/8-like"/>
</dbReference>
<name>A0A5E4QU09_9NEOP</name>
<dbReference type="EMBL" id="FZQP02005366">
    <property type="protein sequence ID" value="VVD01465.1"/>
    <property type="molecule type" value="Genomic_DNA"/>
</dbReference>
<accession>A0A5E4QU09</accession>